<dbReference type="RefSeq" id="WP_164322771.1">
    <property type="nucleotide sequence ID" value="NZ_JAAGLU010000047.1"/>
</dbReference>
<name>A0A6B3C600_9ACTN</name>
<dbReference type="EMBL" id="JAAGLU010000047">
    <property type="protein sequence ID" value="NEC91752.1"/>
    <property type="molecule type" value="Genomic_DNA"/>
</dbReference>
<protein>
    <submittedName>
        <fullName evidence="1">Uncharacterized protein</fullName>
    </submittedName>
</protein>
<proteinExistence type="predicted"/>
<accession>A0A6B3C600</accession>
<sequence length="72" mass="8089">MLITPRPGTDRQNLLDTLRTVHTAAFNERGVGHSSAYRQLLDYLEWGVRSAQLLRNQVSAEDLTALVLTKPL</sequence>
<reference evidence="1" key="1">
    <citation type="submission" date="2020-01" db="EMBL/GenBank/DDBJ databases">
        <title>Insect and environment-associated Actinomycetes.</title>
        <authorList>
            <person name="Currrie C."/>
            <person name="Chevrette M."/>
            <person name="Carlson C."/>
            <person name="Stubbendieck R."/>
            <person name="Wendt-Pienkowski E."/>
        </authorList>
    </citation>
    <scope>NUCLEOTIDE SEQUENCE</scope>
    <source>
        <strain evidence="1">SID12501</strain>
    </source>
</reference>
<dbReference type="AlphaFoldDB" id="A0A6B3C600"/>
<gene>
    <name evidence="1" type="ORF">G3I71_39545</name>
</gene>
<evidence type="ECO:0000313" key="1">
    <source>
        <dbReference type="EMBL" id="NEC91752.1"/>
    </source>
</evidence>
<organism evidence="1">
    <name type="scientific">Streptomyces sp. SID12501</name>
    <dbReference type="NCBI Taxonomy" id="2706042"/>
    <lineage>
        <taxon>Bacteria</taxon>
        <taxon>Bacillati</taxon>
        <taxon>Actinomycetota</taxon>
        <taxon>Actinomycetes</taxon>
        <taxon>Kitasatosporales</taxon>
        <taxon>Streptomycetaceae</taxon>
        <taxon>Streptomyces</taxon>
    </lineage>
</organism>
<comment type="caution">
    <text evidence="1">The sequence shown here is derived from an EMBL/GenBank/DDBJ whole genome shotgun (WGS) entry which is preliminary data.</text>
</comment>